<dbReference type="SUPFAM" id="SSF56935">
    <property type="entry name" value="Porins"/>
    <property type="match status" value="1"/>
</dbReference>
<keyword evidence="3 14" id="KW-0813">Transport</keyword>
<dbReference type="InterPro" id="IPR012910">
    <property type="entry name" value="Plug_dom"/>
</dbReference>
<evidence type="ECO:0000313" key="20">
    <source>
        <dbReference type="Proteomes" id="UP000598971"/>
    </source>
</evidence>
<dbReference type="Pfam" id="PF07715">
    <property type="entry name" value="Plug"/>
    <property type="match status" value="1"/>
</dbReference>
<evidence type="ECO:0000256" key="7">
    <source>
        <dbReference type="ARBA" id="ARBA00022729"/>
    </source>
</evidence>
<dbReference type="RefSeq" id="WP_171607310.1">
    <property type="nucleotide sequence ID" value="NZ_WHPF01000005.1"/>
</dbReference>
<sequence>MIIFSSATKTAALLFSFLLLFMYVPVIAQTNTSSIKGVVVTADGRPAPFVTIGLQKLGIKTVADKNGSFVLEQITAIEDTLYISGIGFIPYKQGLQIAAGTAINLGVIQLQYYTAQLQDVEITGRIAQSYKSDYSFALTKTQSAVKDMPQSVSTVTKELMKDKMAMHLVEVLDDVPGVCRYSGFNEYSLRGLHAENPPLINGLRAYNSQLTNPMLVNLERIEILKGPTSVLYGNTDPGGTVNLVTKKPLQQHEHAIDILTGSWNNFRAQGDVTGALNTSKNLLYRLNAGYENKESFRNQYFAKSFQVAPSFSFVPNDRIQLNLDISVTHTNTVADRGQPGFEDDNNLLSTPIQLMVTQPGDYLKETNVASILSFSYKLNKHISFNSAYLNYITRQQLSEHGIEDFITDDSVYLYYTNRTANTTTNTFTKYFNFTFNTGKINHQLLAGYDYIKNKVDFTQWNGEDEDFGEETGIVGTFSLKNPVYFKRPVDEYEREEEEEDEEEGGFEAEQYYTHGIYIQEQLSIDKWKILASLRQEIFRSTGDDKIADNVLMPRVGIVYALAPNVNVYSTYNRGFDPFEPSARLQVFNEPFKPVLSEMFETGVKADLFNKKLSATFAVYQVTLDNVVVNANDPSNPDLYTQRGRERAKGFEAEANGNILPNLAMSLSYAYNNAKIIESVKPEEIGIIKENAPLHMSSSRFKYNFTKGILKGFGISAGHTQVGRRNTFDANLQLPGYCILNAGVQYSFSRFIVACNLNNIANTTYFTAAYNNISKWPGAPRNFMLRVGYHF</sequence>
<reference evidence="19" key="1">
    <citation type="submission" date="2019-10" db="EMBL/GenBank/DDBJ databases">
        <title>Draft genome sequence of Panacibacter sp. KCS-6.</title>
        <authorList>
            <person name="Yim K.J."/>
        </authorList>
    </citation>
    <scope>NUCLEOTIDE SEQUENCE</scope>
    <source>
        <strain evidence="19">KCS-6</strain>
    </source>
</reference>
<dbReference type="GO" id="GO:0015344">
    <property type="term" value="F:siderophore uptake transmembrane transporter activity"/>
    <property type="evidence" value="ECO:0007669"/>
    <property type="project" value="TreeGrafter"/>
</dbReference>
<dbReference type="InterPro" id="IPR000531">
    <property type="entry name" value="Beta-barrel_TonB"/>
</dbReference>
<keyword evidence="13 14" id="KW-0998">Cell outer membrane</keyword>
<feature type="domain" description="TonB-dependent receptor plug" evidence="18">
    <location>
        <begin position="145"/>
        <end position="240"/>
    </location>
</feature>
<feature type="signal peptide" evidence="16">
    <location>
        <begin position="1"/>
        <end position="28"/>
    </location>
</feature>
<dbReference type="AlphaFoldDB" id="A0A8J8FGE7"/>
<keyword evidence="12 19" id="KW-0675">Receptor</keyword>
<organism evidence="19 20">
    <name type="scientific">Limnovirga soli</name>
    <dbReference type="NCBI Taxonomy" id="2656915"/>
    <lineage>
        <taxon>Bacteria</taxon>
        <taxon>Pseudomonadati</taxon>
        <taxon>Bacteroidota</taxon>
        <taxon>Chitinophagia</taxon>
        <taxon>Chitinophagales</taxon>
        <taxon>Chitinophagaceae</taxon>
        <taxon>Limnovirga</taxon>
    </lineage>
</organism>
<evidence type="ECO:0000256" key="16">
    <source>
        <dbReference type="SAM" id="SignalP"/>
    </source>
</evidence>
<dbReference type="GO" id="GO:0009279">
    <property type="term" value="C:cell outer membrane"/>
    <property type="evidence" value="ECO:0007669"/>
    <property type="project" value="UniProtKB-SubCell"/>
</dbReference>
<dbReference type="InterPro" id="IPR013784">
    <property type="entry name" value="Carb-bd-like_fold"/>
</dbReference>
<keyword evidence="10 15" id="KW-0798">TonB box</keyword>
<evidence type="ECO:0000256" key="9">
    <source>
        <dbReference type="ARBA" id="ARBA00023065"/>
    </source>
</evidence>
<evidence type="ECO:0000256" key="1">
    <source>
        <dbReference type="ARBA" id="ARBA00004571"/>
    </source>
</evidence>
<evidence type="ECO:0000256" key="8">
    <source>
        <dbReference type="ARBA" id="ARBA00023004"/>
    </source>
</evidence>
<evidence type="ECO:0000256" key="6">
    <source>
        <dbReference type="ARBA" id="ARBA00022692"/>
    </source>
</evidence>
<keyword evidence="20" id="KW-1185">Reference proteome</keyword>
<dbReference type="InterPro" id="IPR037066">
    <property type="entry name" value="Plug_dom_sf"/>
</dbReference>
<dbReference type="Gene3D" id="2.170.130.10">
    <property type="entry name" value="TonB-dependent receptor, plug domain"/>
    <property type="match status" value="1"/>
</dbReference>
<evidence type="ECO:0000259" key="18">
    <source>
        <dbReference type="Pfam" id="PF07715"/>
    </source>
</evidence>
<evidence type="ECO:0000256" key="3">
    <source>
        <dbReference type="ARBA" id="ARBA00022448"/>
    </source>
</evidence>
<dbReference type="Gene3D" id="2.40.170.20">
    <property type="entry name" value="TonB-dependent receptor, beta-barrel domain"/>
    <property type="match status" value="1"/>
</dbReference>
<evidence type="ECO:0000313" key="19">
    <source>
        <dbReference type="EMBL" id="NNV55381.1"/>
    </source>
</evidence>
<feature type="domain" description="TonB-dependent receptor-like beta-barrel" evidence="17">
    <location>
        <begin position="356"/>
        <end position="759"/>
    </location>
</feature>
<evidence type="ECO:0000256" key="11">
    <source>
        <dbReference type="ARBA" id="ARBA00023136"/>
    </source>
</evidence>
<comment type="caution">
    <text evidence="19">The sequence shown here is derived from an EMBL/GenBank/DDBJ whole genome shotgun (WGS) entry which is preliminary data.</text>
</comment>
<dbReference type="EMBL" id="WHPF01000005">
    <property type="protein sequence ID" value="NNV55381.1"/>
    <property type="molecule type" value="Genomic_DNA"/>
</dbReference>
<dbReference type="NCBIfam" id="TIGR01783">
    <property type="entry name" value="TonB-siderophor"/>
    <property type="match status" value="1"/>
</dbReference>
<accession>A0A8J8FGE7</accession>
<dbReference type="PANTHER" id="PTHR32552:SF68">
    <property type="entry name" value="FERRICHROME OUTER MEMBRANE TRANSPORTER_PHAGE RECEPTOR"/>
    <property type="match status" value="1"/>
</dbReference>
<proteinExistence type="inferred from homology"/>
<keyword evidence="8" id="KW-0408">Iron</keyword>
<evidence type="ECO:0000256" key="13">
    <source>
        <dbReference type="ARBA" id="ARBA00023237"/>
    </source>
</evidence>
<protein>
    <submittedName>
        <fullName evidence="19">TonB-dependent siderophore receptor</fullName>
    </submittedName>
</protein>
<evidence type="ECO:0000256" key="10">
    <source>
        <dbReference type="ARBA" id="ARBA00023077"/>
    </source>
</evidence>
<keyword evidence="4 14" id="KW-1134">Transmembrane beta strand</keyword>
<evidence type="ECO:0000256" key="4">
    <source>
        <dbReference type="ARBA" id="ARBA00022452"/>
    </source>
</evidence>
<keyword evidence="11 14" id="KW-0472">Membrane</keyword>
<keyword evidence="5" id="KW-0410">Iron transport</keyword>
<keyword evidence="6 14" id="KW-0812">Transmembrane</keyword>
<dbReference type="Pfam" id="PF00593">
    <property type="entry name" value="TonB_dep_Rec_b-barrel"/>
    <property type="match status" value="1"/>
</dbReference>
<comment type="subcellular location">
    <subcellularLocation>
        <location evidence="1 14">Cell outer membrane</location>
        <topology evidence="1 14">Multi-pass membrane protein</topology>
    </subcellularLocation>
</comment>
<evidence type="ECO:0000256" key="5">
    <source>
        <dbReference type="ARBA" id="ARBA00022496"/>
    </source>
</evidence>
<dbReference type="GO" id="GO:0030246">
    <property type="term" value="F:carbohydrate binding"/>
    <property type="evidence" value="ECO:0007669"/>
    <property type="project" value="InterPro"/>
</dbReference>
<keyword evidence="9" id="KW-0406">Ion transport</keyword>
<evidence type="ECO:0000259" key="17">
    <source>
        <dbReference type="Pfam" id="PF00593"/>
    </source>
</evidence>
<dbReference type="SUPFAM" id="SSF49452">
    <property type="entry name" value="Starch-binding domain-like"/>
    <property type="match status" value="1"/>
</dbReference>
<keyword evidence="7 16" id="KW-0732">Signal</keyword>
<dbReference type="PROSITE" id="PS52016">
    <property type="entry name" value="TONB_DEPENDENT_REC_3"/>
    <property type="match status" value="1"/>
</dbReference>
<dbReference type="PANTHER" id="PTHR32552">
    <property type="entry name" value="FERRICHROME IRON RECEPTOR-RELATED"/>
    <property type="match status" value="1"/>
</dbReference>
<dbReference type="Proteomes" id="UP000598971">
    <property type="component" value="Unassembled WGS sequence"/>
</dbReference>
<evidence type="ECO:0000256" key="15">
    <source>
        <dbReference type="RuleBase" id="RU003357"/>
    </source>
</evidence>
<dbReference type="GO" id="GO:0015891">
    <property type="term" value="P:siderophore transport"/>
    <property type="evidence" value="ECO:0007669"/>
    <property type="project" value="InterPro"/>
</dbReference>
<gene>
    <name evidence="19" type="ORF">GD597_07925</name>
</gene>
<evidence type="ECO:0000256" key="14">
    <source>
        <dbReference type="PROSITE-ProRule" id="PRU01360"/>
    </source>
</evidence>
<dbReference type="GO" id="GO:0038023">
    <property type="term" value="F:signaling receptor activity"/>
    <property type="evidence" value="ECO:0007669"/>
    <property type="project" value="InterPro"/>
</dbReference>
<dbReference type="Pfam" id="PF13715">
    <property type="entry name" value="CarbopepD_reg_2"/>
    <property type="match status" value="1"/>
</dbReference>
<evidence type="ECO:0000256" key="2">
    <source>
        <dbReference type="ARBA" id="ARBA00009810"/>
    </source>
</evidence>
<feature type="chain" id="PRO_5035303623" evidence="16">
    <location>
        <begin position="29"/>
        <end position="790"/>
    </location>
</feature>
<dbReference type="CDD" id="cd01347">
    <property type="entry name" value="ligand_gated_channel"/>
    <property type="match status" value="1"/>
</dbReference>
<dbReference type="InterPro" id="IPR036942">
    <property type="entry name" value="Beta-barrel_TonB_sf"/>
</dbReference>
<dbReference type="InterPro" id="IPR039426">
    <property type="entry name" value="TonB-dep_rcpt-like"/>
</dbReference>
<name>A0A8J8FGE7_9BACT</name>
<comment type="similarity">
    <text evidence="2 14 15">Belongs to the TonB-dependent receptor family.</text>
</comment>
<dbReference type="InterPro" id="IPR010105">
    <property type="entry name" value="TonB_sidphr_rcpt"/>
</dbReference>
<evidence type="ECO:0000256" key="12">
    <source>
        <dbReference type="ARBA" id="ARBA00023170"/>
    </source>
</evidence>